<evidence type="ECO:0000313" key="1">
    <source>
        <dbReference type="EMBL" id="RMX56205.1"/>
    </source>
</evidence>
<protein>
    <submittedName>
        <fullName evidence="1">Uncharacterized protein</fullName>
    </submittedName>
</protein>
<reference evidence="1 2" key="1">
    <citation type="journal article" date="2018" name="Sci. Rep.">
        <title>Comparative analysis of the Pocillopora damicornis genome highlights role of immune system in coral evolution.</title>
        <authorList>
            <person name="Cunning R."/>
            <person name="Bay R.A."/>
            <person name="Gillette P."/>
            <person name="Baker A.C."/>
            <person name="Traylor-Knowles N."/>
        </authorList>
    </citation>
    <scope>NUCLEOTIDE SEQUENCE [LARGE SCALE GENOMIC DNA]</scope>
    <source>
        <strain evidence="1">RSMAS</strain>
        <tissue evidence="1">Whole animal</tissue>
    </source>
</reference>
<comment type="caution">
    <text evidence="1">The sequence shown here is derived from an EMBL/GenBank/DDBJ whole genome shotgun (WGS) entry which is preliminary data.</text>
</comment>
<dbReference type="EMBL" id="RCHS01000888">
    <property type="protein sequence ID" value="RMX56205.1"/>
    <property type="molecule type" value="Genomic_DNA"/>
</dbReference>
<dbReference type="AlphaFoldDB" id="A0A3M6URD4"/>
<gene>
    <name evidence="1" type="ORF">pdam_00015888</name>
</gene>
<dbReference type="OrthoDB" id="5966846at2759"/>
<sequence length="109" mass="11931">MCKSVCNSVIVIVFIWSNVAFLCVLCPSPSGIHDESKLAGQMKLCLRSCGLRLQADDAESTSSERGLMASPTGLFFLSYDVFIEVTFRFLGYEAALCGDKMTDEDNTVD</sequence>
<dbReference type="Proteomes" id="UP000275408">
    <property type="component" value="Unassembled WGS sequence"/>
</dbReference>
<organism evidence="1 2">
    <name type="scientific">Pocillopora damicornis</name>
    <name type="common">Cauliflower coral</name>
    <name type="synonym">Millepora damicornis</name>
    <dbReference type="NCBI Taxonomy" id="46731"/>
    <lineage>
        <taxon>Eukaryota</taxon>
        <taxon>Metazoa</taxon>
        <taxon>Cnidaria</taxon>
        <taxon>Anthozoa</taxon>
        <taxon>Hexacorallia</taxon>
        <taxon>Scleractinia</taxon>
        <taxon>Astrocoeniina</taxon>
        <taxon>Pocilloporidae</taxon>
        <taxon>Pocillopora</taxon>
    </lineage>
</organism>
<name>A0A3M6URD4_POCDA</name>
<proteinExistence type="predicted"/>
<keyword evidence="2" id="KW-1185">Reference proteome</keyword>
<accession>A0A3M6URD4</accession>
<evidence type="ECO:0000313" key="2">
    <source>
        <dbReference type="Proteomes" id="UP000275408"/>
    </source>
</evidence>